<feature type="region of interest" description="Disordered" evidence="1">
    <location>
        <begin position="154"/>
        <end position="197"/>
    </location>
</feature>
<name>A0ABU5XUW5_9MYCO</name>
<protein>
    <submittedName>
        <fullName evidence="2">Uncharacterized protein</fullName>
    </submittedName>
</protein>
<organism evidence="2 3">
    <name type="scientific">[Mycobacterium] nativiensis</name>
    <dbReference type="NCBI Taxonomy" id="2855503"/>
    <lineage>
        <taxon>Bacteria</taxon>
        <taxon>Bacillati</taxon>
        <taxon>Actinomycetota</taxon>
        <taxon>Actinomycetes</taxon>
        <taxon>Mycobacteriales</taxon>
        <taxon>Mycobacteriaceae</taxon>
        <taxon>Mycolicibacter</taxon>
    </lineage>
</organism>
<comment type="caution">
    <text evidence="2">The sequence shown here is derived from an EMBL/GenBank/DDBJ whole genome shotgun (WGS) entry which is preliminary data.</text>
</comment>
<evidence type="ECO:0000256" key="1">
    <source>
        <dbReference type="SAM" id="MobiDB-lite"/>
    </source>
</evidence>
<gene>
    <name evidence="2" type="ORF">KV113_09385</name>
</gene>
<evidence type="ECO:0000313" key="2">
    <source>
        <dbReference type="EMBL" id="MEB3031769.1"/>
    </source>
</evidence>
<accession>A0ABU5XUW5</accession>
<reference evidence="2 3" key="1">
    <citation type="submission" date="2023-12" db="EMBL/GenBank/DDBJ databases">
        <title>Description of new species of Mycobacterium terrae complex isolated from sewage at the Sao Paulo Zoological Park Foundation in Brazil.</title>
        <authorList>
            <person name="Romagnoli C.L."/>
            <person name="Conceicao E.C."/>
            <person name="Machado E."/>
            <person name="Barreto L.B.P.F."/>
            <person name="Sharma A."/>
            <person name="Silva N.M."/>
            <person name="Marques L.E."/>
            <person name="Juliana M.A."/>
            <person name="Lourenco M.C.S."/>
            <person name="Digiampietri L.A."/>
            <person name="Suffys P.N."/>
            <person name="Viana-Niero C."/>
        </authorList>
    </citation>
    <scope>NUCLEOTIDE SEQUENCE [LARGE SCALE GENOMIC DNA]</scope>
    <source>
        <strain evidence="2 3">MYC340</strain>
    </source>
</reference>
<keyword evidence="3" id="KW-1185">Reference proteome</keyword>
<dbReference type="EMBL" id="JAYJJU010000007">
    <property type="protein sequence ID" value="MEB3031769.1"/>
    <property type="molecule type" value="Genomic_DNA"/>
</dbReference>
<sequence>MTKINDLANEKARVGHRTRDTDQLEVGPVELLFWWVSARGFKMSCMEKTTSRKLARARVLERQRTEAAAREARERANLADLTEFLVQSAHLEQVDERVAERIEKVKAEGEERRQRHRVAAGKALHAMRMRGEAVAAIARQTGLSQGQVRDLVRIGAEADPEVGSSGAGDSLAPVPVPSEGVGGRGEQQSSGRAGGAQ</sequence>
<dbReference type="RefSeq" id="WP_329779927.1">
    <property type="nucleotide sequence ID" value="NZ_JAYJJU010000007.1"/>
</dbReference>
<dbReference type="Proteomes" id="UP001298593">
    <property type="component" value="Unassembled WGS sequence"/>
</dbReference>
<proteinExistence type="predicted"/>
<evidence type="ECO:0000313" key="3">
    <source>
        <dbReference type="Proteomes" id="UP001298593"/>
    </source>
</evidence>